<dbReference type="NCBIfam" id="TIGR01509">
    <property type="entry name" value="HAD-SF-IA-v3"/>
    <property type="match status" value="1"/>
</dbReference>
<gene>
    <name evidence="1" type="ORF">G3I67_06055</name>
</gene>
<reference evidence="1" key="1">
    <citation type="submission" date="2020-02" db="EMBL/GenBank/DDBJ databases">
        <authorList>
            <person name="Chen W.-M."/>
        </authorList>
    </citation>
    <scope>NUCLEOTIDE SEQUENCE</scope>
    <source>
        <strain evidence="1">NBD-18</strain>
    </source>
</reference>
<dbReference type="RefSeq" id="WP_163652589.1">
    <property type="nucleotide sequence ID" value="NZ_JAAGRN010000003.1"/>
</dbReference>
<dbReference type="InterPro" id="IPR036412">
    <property type="entry name" value="HAD-like_sf"/>
</dbReference>
<dbReference type="GO" id="GO:0016787">
    <property type="term" value="F:hydrolase activity"/>
    <property type="evidence" value="ECO:0007669"/>
    <property type="project" value="UniProtKB-KW"/>
</dbReference>
<comment type="caution">
    <text evidence="1">The sequence shown here is derived from an EMBL/GenBank/DDBJ whole genome shotgun (WGS) entry which is preliminary data.</text>
</comment>
<sequence length="208" mass="22955">MSQKISTILFDADGVLQYPGVDYKQAFSKLLGPRMHEADQFFLDIFFAERSSLAGGSDFQNDLIDLLKRWNLSQDADQVLKISTQIKPNESILAMIGALRSAGIQCCLASNQQAYRARFMSETLGYSKCFDREFYSCDIGFVKPDERYFQSIITKLGVSPSSILFIDDQESSVMAARVTGLNAAVFTASHEAGQDALSIILSQFGIGA</sequence>
<evidence type="ECO:0000313" key="1">
    <source>
        <dbReference type="EMBL" id="NDY82791.1"/>
    </source>
</evidence>
<dbReference type="SFLD" id="SFLDG01129">
    <property type="entry name" value="C1.5:_HAD__Beta-PGM__Phosphata"/>
    <property type="match status" value="1"/>
</dbReference>
<keyword evidence="1" id="KW-0378">Hydrolase</keyword>
<organism evidence="1">
    <name type="scientific">Sheuella amnicola</name>
    <dbReference type="NCBI Taxonomy" id="2707330"/>
    <lineage>
        <taxon>Bacteria</taxon>
        <taxon>Pseudomonadati</taxon>
        <taxon>Pseudomonadota</taxon>
        <taxon>Betaproteobacteria</taxon>
        <taxon>Burkholderiales</taxon>
        <taxon>Alcaligenaceae</taxon>
        <taxon>Sheuella</taxon>
    </lineage>
</organism>
<accession>A0A6B2QXP4</accession>
<dbReference type="AlphaFoldDB" id="A0A6B2QXP4"/>
<dbReference type="Gene3D" id="3.40.50.1000">
    <property type="entry name" value="HAD superfamily/HAD-like"/>
    <property type="match status" value="1"/>
</dbReference>
<dbReference type="SUPFAM" id="SSF56784">
    <property type="entry name" value="HAD-like"/>
    <property type="match status" value="1"/>
</dbReference>
<dbReference type="EMBL" id="JAAGRN010000003">
    <property type="protein sequence ID" value="NDY82791.1"/>
    <property type="molecule type" value="Genomic_DNA"/>
</dbReference>
<dbReference type="PANTHER" id="PTHR43611:SF3">
    <property type="entry name" value="FLAVIN MONONUCLEOTIDE HYDROLASE 1, CHLOROPLATIC"/>
    <property type="match status" value="1"/>
</dbReference>
<protein>
    <submittedName>
        <fullName evidence="1">HAD-IA family hydrolase</fullName>
    </submittedName>
</protein>
<dbReference type="InterPro" id="IPR006439">
    <property type="entry name" value="HAD-SF_hydro_IA"/>
</dbReference>
<dbReference type="PANTHER" id="PTHR43611">
    <property type="entry name" value="ALPHA-D-GLUCOSE 1-PHOSPHATE PHOSPHATASE"/>
    <property type="match status" value="1"/>
</dbReference>
<dbReference type="SFLD" id="SFLDS00003">
    <property type="entry name" value="Haloacid_Dehalogenase"/>
    <property type="match status" value="1"/>
</dbReference>
<name>A0A6B2QXP4_9BURK</name>
<proteinExistence type="predicted"/>
<dbReference type="Pfam" id="PF00702">
    <property type="entry name" value="Hydrolase"/>
    <property type="match status" value="1"/>
</dbReference>
<dbReference type="InterPro" id="IPR023214">
    <property type="entry name" value="HAD_sf"/>
</dbReference>